<dbReference type="CDD" id="cd21117">
    <property type="entry name" value="Twitch_MoaA"/>
    <property type="match status" value="1"/>
</dbReference>
<dbReference type="EMBL" id="CP071446">
    <property type="protein sequence ID" value="QTA38362.1"/>
    <property type="molecule type" value="Genomic_DNA"/>
</dbReference>
<keyword evidence="9" id="KW-0456">Lyase</keyword>
<keyword evidence="12" id="KW-1185">Reference proteome</keyword>
<accession>A0ABX7S703</accession>
<protein>
    <submittedName>
        <fullName evidence="11">GTP 3',8-cyclase MoaA</fullName>
    </submittedName>
</protein>
<keyword evidence="4" id="KW-0547">Nucleotide-binding</keyword>
<dbReference type="SFLD" id="SFLDG01383">
    <property type="entry name" value="cyclic_pyranopterin_phosphate"/>
    <property type="match status" value="1"/>
</dbReference>
<evidence type="ECO:0000256" key="3">
    <source>
        <dbReference type="ARBA" id="ARBA00022723"/>
    </source>
</evidence>
<keyword evidence="6" id="KW-0411">Iron-sulfur</keyword>
<dbReference type="SFLD" id="SFLDG01067">
    <property type="entry name" value="SPASM/twitch_domain_containing"/>
    <property type="match status" value="1"/>
</dbReference>
<evidence type="ECO:0000256" key="9">
    <source>
        <dbReference type="ARBA" id="ARBA00023239"/>
    </source>
</evidence>
<evidence type="ECO:0000256" key="7">
    <source>
        <dbReference type="ARBA" id="ARBA00023134"/>
    </source>
</evidence>
<proteinExistence type="predicted"/>
<dbReference type="InterPro" id="IPR058240">
    <property type="entry name" value="rSAM_sf"/>
</dbReference>
<keyword evidence="3" id="KW-0479">Metal-binding</keyword>
<dbReference type="SFLD" id="SFLDG01386">
    <property type="entry name" value="main_SPASM_domain-containing"/>
    <property type="match status" value="1"/>
</dbReference>
<dbReference type="RefSeq" id="WP_207567081.1">
    <property type="nucleotide sequence ID" value="NZ_CP071446.1"/>
</dbReference>
<dbReference type="PANTHER" id="PTHR22960:SF0">
    <property type="entry name" value="MOLYBDENUM COFACTOR BIOSYNTHESIS PROTEIN 1"/>
    <property type="match status" value="1"/>
</dbReference>
<feature type="domain" description="Radical SAM core" evidence="10">
    <location>
        <begin position="4"/>
        <end position="209"/>
    </location>
</feature>
<dbReference type="Gene3D" id="3.20.20.70">
    <property type="entry name" value="Aldolase class I"/>
    <property type="match status" value="1"/>
</dbReference>
<evidence type="ECO:0000256" key="2">
    <source>
        <dbReference type="ARBA" id="ARBA00022691"/>
    </source>
</evidence>
<dbReference type="Proteomes" id="UP000671862">
    <property type="component" value="Chromosome"/>
</dbReference>
<dbReference type="InterPro" id="IPR050105">
    <property type="entry name" value="MoCo_biosynth_MoaA/MoaC"/>
</dbReference>
<dbReference type="Pfam" id="PF06463">
    <property type="entry name" value="Mob_synth_C"/>
    <property type="match status" value="1"/>
</dbReference>
<dbReference type="PANTHER" id="PTHR22960">
    <property type="entry name" value="MOLYBDOPTERIN COFACTOR SYNTHESIS PROTEIN A"/>
    <property type="match status" value="1"/>
</dbReference>
<evidence type="ECO:0000259" key="10">
    <source>
        <dbReference type="PROSITE" id="PS51918"/>
    </source>
</evidence>
<evidence type="ECO:0000313" key="12">
    <source>
        <dbReference type="Proteomes" id="UP000671862"/>
    </source>
</evidence>
<name>A0ABX7S703_9BACT</name>
<dbReference type="InterPro" id="IPR040064">
    <property type="entry name" value="MoaA-like"/>
</dbReference>
<keyword evidence="1" id="KW-0004">4Fe-4S</keyword>
<dbReference type="SMART" id="SM00729">
    <property type="entry name" value="Elp3"/>
    <property type="match status" value="1"/>
</dbReference>
<evidence type="ECO:0000256" key="6">
    <source>
        <dbReference type="ARBA" id="ARBA00023014"/>
    </source>
</evidence>
<keyword evidence="7" id="KW-0342">GTP-binding</keyword>
<sequence length="306" mass="35340">MRDQYNREIRYARISITNRCNYRCTYCYLDNVRKEEMTLNEYEKLFEALKSIGIRKVRITGGEPTVRKDVIDIVKLASSNFKEVNMTTNGHFVKELASRLKKAGLSGLNISLDTLNERLFERITGVDGLKNVLEGIEEALIVGLKVKLNTVLTVDTKNEIFELINFAERLGVPIRFIELMPFGNFTEDLRIKEEEIFKLLETRYGKLHPTKLKPGEGPAKYYKIGKTYVGFISAFSRDICSTCNKIRISFDGKLIPCLGKNIKYDIRNLLHNKEKLEEKIRKAIFFKPKHHNFEELKTKGLNEMGG</sequence>
<evidence type="ECO:0000256" key="8">
    <source>
        <dbReference type="ARBA" id="ARBA00023150"/>
    </source>
</evidence>
<keyword evidence="2" id="KW-0949">S-adenosyl-L-methionine</keyword>
<evidence type="ECO:0000256" key="5">
    <source>
        <dbReference type="ARBA" id="ARBA00023004"/>
    </source>
</evidence>
<keyword evidence="8" id="KW-0501">Molybdenum cofactor biosynthesis</keyword>
<evidence type="ECO:0000256" key="4">
    <source>
        <dbReference type="ARBA" id="ARBA00022741"/>
    </source>
</evidence>
<reference evidence="11 12" key="1">
    <citation type="submission" date="2021-03" db="EMBL/GenBank/DDBJ databases">
        <title>Thermosipho ferrireducens sp.nov., an anaerobic thermophilic iron-reducing bacterium isolated from a deep-sea hydrothermal sulfide deposits.</title>
        <authorList>
            <person name="Zeng X."/>
            <person name="Chen Y."/>
            <person name="Shao Z."/>
        </authorList>
    </citation>
    <scope>NUCLEOTIDE SEQUENCE [LARGE SCALE GENOMIC DNA]</scope>
    <source>
        <strain evidence="11 12">JL129W03</strain>
    </source>
</reference>
<dbReference type="InterPro" id="IPR007197">
    <property type="entry name" value="rSAM"/>
</dbReference>
<dbReference type="SFLD" id="SFLDS00029">
    <property type="entry name" value="Radical_SAM"/>
    <property type="match status" value="1"/>
</dbReference>
<dbReference type="Pfam" id="PF04055">
    <property type="entry name" value="Radical_SAM"/>
    <property type="match status" value="1"/>
</dbReference>
<dbReference type="InterPro" id="IPR013483">
    <property type="entry name" value="MoaA"/>
</dbReference>
<dbReference type="NCBIfam" id="TIGR02666">
    <property type="entry name" value="moaA"/>
    <property type="match status" value="1"/>
</dbReference>
<dbReference type="PROSITE" id="PS51918">
    <property type="entry name" value="RADICAL_SAM"/>
    <property type="match status" value="1"/>
</dbReference>
<organism evidence="11 12">
    <name type="scientific">Thermosipho ferrireducens</name>
    <dbReference type="NCBI Taxonomy" id="2571116"/>
    <lineage>
        <taxon>Bacteria</taxon>
        <taxon>Thermotogati</taxon>
        <taxon>Thermotogota</taxon>
        <taxon>Thermotogae</taxon>
        <taxon>Thermotogales</taxon>
        <taxon>Fervidobacteriaceae</taxon>
        <taxon>Thermosipho</taxon>
    </lineage>
</organism>
<dbReference type="SUPFAM" id="SSF102114">
    <property type="entry name" value="Radical SAM enzymes"/>
    <property type="match status" value="1"/>
</dbReference>
<keyword evidence="5" id="KW-0408">Iron</keyword>
<evidence type="ECO:0000313" key="11">
    <source>
        <dbReference type="EMBL" id="QTA38362.1"/>
    </source>
</evidence>
<dbReference type="InterPro" id="IPR013785">
    <property type="entry name" value="Aldolase_TIM"/>
</dbReference>
<dbReference type="InterPro" id="IPR010505">
    <property type="entry name" value="MoaA_twitch"/>
</dbReference>
<dbReference type="InterPro" id="IPR006638">
    <property type="entry name" value="Elp3/MiaA/NifB-like_rSAM"/>
</dbReference>
<dbReference type="CDD" id="cd01335">
    <property type="entry name" value="Radical_SAM"/>
    <property type="match status" value="1"/>
</dbReference>
<gene>
    <name evidence="11" type="primary">moaA</name>
    <name evidence="11" type="ORF">JYK00_02190</name>
</gene>
<evidence type="ECO:0000256" key="1">
    <source>
        <dbReference type="ARBA" id="ARBA00022485"/>
    </source>
</evidence>